<comment type="similarity">
    <text evidence="2">Belongs to the CDC50/LEM3 family.</text>
</comment>
<feature type="transmembrane region" description="Helical" evidence="6">
    <location>
        <begin position="115"/>
        <end position="136"/>
    </location>
</feature>
<sequence length="425" mass="48363">MNISKNDNLNNIDSSIKVISVNNVSSSMNAGKESALVNSKTTSHKVVTDNNGLNEIENINNINNSNITGYSSPHEAKLVKRKNNRDIFTDDSDIFLMKFKNKKLESWNPIYTPNYLLFIYFVAGVVFIAVGVYLFMSSNSIIECEIKYEDSPGGGVTIDTVVEITSENCKPSHIEGKKLMYISGDVYIYYKLYNFYQNNRNYILNRSEKQLNGGIITDKNEISSCYPLITDENDNILLPCGIAANAVFNDTFTVFDGDGDLVDIDDSTETITVYSDRVKYKNPPEEYIRDNNISNWLPEDIFPGKIENPHFIVWMRNSAVSDFNKLYGKLTSNKNKIVLPIKIHIKNRYQCSIFNGSKHIVISQVKWFGGKNPYFGVLYIASGIAMLLFFVFFLVKNKTSISVPGDLRYLYLNVLDNEREYKRGK</sequence>
<evidence type="ECO:0000313" key="7">
    <source>
        <dbReference type="EMBL" id="KAK6587589.1"/>
    </source>
</evidence>
<dbReference type="GO" id="GO:0005794">
    <property type="term" value="C:Golgi apparatus"/>
    <property type="evidence" value="ECO:0007669"/>
    <property type="project" value="TreeGrafter"/>
</dbReference>
<dbReference type="EMBL" id="JAWDEY010000037">
    <property type="protein sequence ID" value="KAK6587589.1"/>
    <property type="molecule type" value="Genomic_DNA"/>
</dbReference>
<comment type="subcellular location">
    <subcellularLocation>
        <location evidence="1">Membrane</location>
        <topology evidence="1">Multi-pass membrane protein</topology>
    </subcellularLocation>
</comment>
<comment type="caution">
    <text evidence="7">The sequence shown here is derived from an EMBL/GenBank/DDBJ whole genome shotgun (WGS) entry which is preliminary data.</text>
</comment>
<dbReference type="GO" id="GO:0005783">
    <property type="term" value="C:endoplasmic reticulum"/>
    <property type="evidence" value="ECO:0007669"/>
    <property type="project" value="TreeGrafter"/>
</dbReference>
<dbReference type="Pfam" id="PF03381">
    <property type="entry name" value="CDC50"/>
    <property type="match status" value="1"/>
</dbReference>
<dbReference type="AlphaFoldDB" id="A0AAV9XTL8"/>
<evidence type="ECO:0008006" key="9">
    <source>
        <dbReference type="Google" id="ProtNLM"/>
    </source>
</evidence>
<dbReference type="PANTHER" id="PTHR10926">
    <property type="entry name" value="CELL CYCLE CONTROL PROTEIN 50"/>
    <property type="match status" value="1"/>
</dbReference>
<evidence type="ECO:0000256" key="5">
    <source>
        <dbReference type="ARBA" id="ARBA00023136"/>
    </source>
</evidence>
<dbReference type="PANTHER" id="PTHR10926:SF0">
    <property type="entry name" value="CDC50, ISOFORM A"/>
    <property type="match status" value="1"/>
</dbReference>
<dbReference type="InterPro" id="IPR005045">
    <property type="entry name" value="CDC50/LEM3_fam"/>
</dbReference>
<evidence type="ECO:0000256" key="2">
    <source>
        <dbReference type="ARBA" id="ARBA00009457"/>
    </source>
</evidence>
<evidence type="ECO:0000256" key="4">
    <source>
        <dbReference type="ARBA" id="ARBA00022989"/>
    </source>
</evidence>
<feature type="transmembrane region" description="Helical" evidence="6">
    <location>
        <begin position="374"/>
        <end position="395"/>
    </location>
</feature>
<name>A0AAV9XTL8_9CRYT</name>
<keyword evidence="3 6" id="KW-0812">Transmembrane</keyword>
<evidence type="ECO:0000256" key="1">
    <source>
        <dbReference type="ARBA" id="ARBA00004141"/>
    </source>
</evidence>
<evidence type="ECO:0000313" key="8">
    <source>
        <dbReference type="Proteomes" id="UP001311799"/>
    </source>
</evidence>
<reference evidence="7 8" key="1">
    <citation type="submission" date="2023-10" db="EMBL/GenBank/DDBJ databases">
        <title>Comparative genomics analysis reveals potential genetic determinants of host preference in Cryptosporidium xiaoi.</title>
        <authorList>
            <person name="Xiao L."/>
            <person name="Li J."/>
        </authorList>
    </citation>
    <scope>NUCLEOTIDE SEQUENCE [LARGE SCALE GENOMIC DNA]</scope>
    <source>
        <strain evidence="7 8">52996</strain>
    </source>
</reference>
<accession>A0AAV9XTL8</accession>
<evidence type="ECO:0000256" key="3">
    <source>
        <dbReference type="ARBA" id="ARBA00022692"/>
    </source>
</evidence>
<keyword evidence="4 6" id="KW-1133">Transmembrane helix</keyword>
<keyword evidence="5 6" id="KW-0472">Membrane</keyword>
<dbReference type="Proteomes" id="UP001311799">
    <property type="component" value="Unassembled WGS sequence"/>
</dbReference>
<protein>
    <recommendedName>
        <fullName evidence="9">LEM3/CDC50 family protein</fullName>
    </recommendedName>
</protein>
<proteinExistence type="inferred from homology"/>
<dbReference type="GO" id="GO:0005886">
    <property type="term" value="C:plasma membrane"/>
    <property type="evidence" value="ECO:0007669"/>
    <property type="project" value="TreeGrafter"/>
</dbReference>
<keyword evidence="8" id="KW-1185">Reference proteome</keyword>
<organism evidence="7 8">
    <name type="scientific">Cryptosporidium xiaoi</name>
    <dbReference type="NCBI Taxonomy" id="659607"/>
    <lineage>
        <taxon>Eukaryota</taxon>
        <taxon>Sar</taxon>
        <taxon>Alveolata</taxon>
        <taxon>Apicomplexa</taxon>
        <taxon>Conoidasida</taxon>
        <taxon>Coccidia</taxon>
        <taxon>Eucoccidiorida</taxon>
        <taxon>Eimeriorina</taxon>
        <taxon>Cryptosporidiidae</taxon>
        <taxon>Cryptosporidium</taxon>
    </lineage>
</organism>
<gene>
    <name evidence="7" type="ORF">RS030_91519</name>
</gene>
<evidence type="ECO:0000256" key="6">
    <source>
        <dbReference type="SAM" id="Phobius"/>
    </source>
</evidence>